<organism evidence="1 2">
    <name type="scientific">Latilactobacillus sakei</name>
    <name type="common">Lactobacillus sakei</name>
    <dbReference type="NCBI Taxonomy" id="1599"/>
    <lineage>
        <taxon>Bacteria</taxon>
        <taxon>Bacillati</taxon>
        <taxon>Bacillota</taxon>
        <taxon>Bacilli</taxon>
        <taxon>Lactobacillales</taxon>
        <taxon>Lactobacillaceae</taxon>
        <taxon>Latilactobacillus</taxon>
    </lineage>
</organism>
<dbReference type="RefSeq" id="WP_056948573.1">
    <property type="nucleotide sequence ID" value="NZ_CABFKU010000034.1"/>
</dbReference>
<dbReference type="EMBL" id="MKGH01000005">
    <property type="protein sequence ID" value="PKX79734.1"/>
    <property type="molecule type" value="Genomic_DNA"/>
</dbReference>
<reference evidence="1 2" key="1">
    <citation type="submission" date="2016-09" db="EMBL/GenBank/DDBJ databases">
        <authorList>
            <person name="Inglin R.C."/>
        </authorList>
    </citation>
    <scope>NUCLEOTIDE SEQUENCE [LARGE SCALE GENOMIC DNA]</scope>
    <source>
        <strain evidence="1 2">RI-517</strain>
    </source>
</reference>
<dbReference type="Proteomes" id="UP000234349">
    <property type="component" value="Unassembled WGS sequence"/>
</dbReference>
<proteinExistence type="predicted"/>
<evidence type="ECO:0000313" key="1">
    <source>
        <dbReference type="EMBL" id="PKX79734.1"/>
    </source>
</evidence>
<accession>A0AAX0VH65</accession>
<comment type="caution">
    <text evidence="1">The sequence shown here is derived from an EMBL/GenBank/DDBJ whole genome shotgun (WGS) entry which is preliminary data.</text>
</comment>
<protein>
    <submittedName>
        <fullName evidence="1">Uncharacterized protein</fullName>
    </submittedName>
</protein>
<evidence type="ECO:0000313" key="2">
    <source>
        <dbReference type="Proteomes" id="UP000234349"/>
    </source>
</evidence>
<gene>
    <name evidence="1" type="ORF">CUR37_01410</name>
</gene>
<sequence>MQLQNKTNNWYHVSLDTQTQKFIATATNNEKISASGITIEQAVQKLTFKVKQPNRANKRQLA</sequence>
<name>A0AAX0VH65_LATSK</name>
<dbReference type="AlphaFoldDB" id="A0AAX0VH65"/>